<evidence type="ECO:0000313" key="3">
    <source>
        <dbReference type="Proteomes" id="UP000176413"/>
    </source>
</evidence>
<dbReference type="Gene3D" id="3.40.430.10">
    <property type="entry name" value="Dihydrofolate Reductase, subunit A"/>
    <property type="match status" value="1"/>
</dbReference>
<dbReference type="AlphaFoldDB" id="A0A1F6MBG8"/>
<dbReference type="GO" id="GO:0004146">
    <property type="term" value="F:dihydrofolate reductase activity"/>
    <property type="evidence" value="ECO:0007669"/>
    <property type="project" value="InterPro"/>
</dbReference>
<dbReference type="InterPro" id="IPR024072">
    <property type="entry name" value="DHFR-like_dom_sf"/>
</dbReference>
<proteinExistence type="predicted"/>
<evidence type="ECO:0000313" key="2">
    <source>
        <dbReference type="EMBL" id="OGH68976.1"/>
    </source>
</evidence>
<dbReference type="InterPro" id="IPR050765">
    <property type="entry name" value="Riboflavin_Biosynth_HTPR"/>
</dbReference>
<protein>
    <recommendedName>
        <fullName evidence="1">DHFR domain-containing protein</fullName>
    </recommendedName>
</protein>
<organism evidence="2 3">
    <name type="scientific">Candidatus Magasanikbacteria bacterium RIFCSPHIGHO2_02_FULL_45_10</name>
    <dbReference type="NCBI Taxonomy" id="1798679"/>
    <lineage>
        <taxon>Bacteria</taxon>
        <taxon>Candidatus Magasanikiibacteriota</taxon>
    </lineage>
</organism>
<evidence type="ECO:0000259" key="1">
    <source>
        <dbReference type="Pfam" id="PF00186"/>
    </source>
</evidence>
<dbReference type="Pfam" id="PF00186">
    <property type="entry name" value="DHFR_1"/>
    <property type="match status" value="1"/>
</dbReference>
<dbReference type="PANTHER" id="PTHR38011">
    <property type="entry name" value="DIHYDROFOLATE REDUCTASE FAMILY PROTEIN (AFU_ORTHOLOGUE AFUA_8G06820)"/>
    <property type="match status" value="1"/>
</dbReference>
<gene>
    <name evidence="2" type="ORF">A3D53_03200</name>
</gene>
<reference evidence="2 3" key="1">
    <citation type="journal article" date="2016" name="Nat. Commun.">
        <title>Thousands of microbial genomes shed light on interconnected biogeochemical processes in an aquifer system.</title>
        <authorList>
            <person name="Anantharaman K."/>
            <person name="Brown C.T."/>
            <person name="Hug L.A."/>
            <person name="Sharon I."/>
            <person name="Castelle C.J."/>
            <person name="Probst A.J."/>
            <person name="Thomas B.C."/>
            <person name="Singh A."/>
            <person name="Wilkins M.J."/>
            <person name="Karaoz U."/>
            <person name="Brodie E.L."/>
            <person name="Williams K.H."/>
            <person name="Hubbard S.S."/>
            <person name="Banfield J.F."/>
        </authorList>
    </citation>
    <scope>NUCLEOTIDE SEQUENCE [LARGE SCALE GENOMIC DNA]</scope>
</reference>
<comment type="caution">
    <text evidence="2">The sequence shown here is derived from an EMBL/GenBank/DDBJ whole genome shotgun (WGS) entry which is preliminary data.</text>
</comment>
<dbReference type="SUPFAM" id="SSF53597">
    <property type="entry name" value="Dihydrofolate reductase-like"/>
    <property type="match status" value="1"/>
</dbReference>
<name>A0A1F6MBG8_9BACT</name>
<sequence length="195" mass="22162">MFFPMLPKPLYRALAATSIDGKIAKRADHFSDWTSPEDKQHLRDTIAASDVIVIGNNTYKLAEDRLQKRNCIVLTSTVATIQRIHSLLTYMNPSNYPLADLINESGYKTICILGGTQIYSYCLHNNLIDELHITVEPVVFGEGLPLFNTPHESNFELTSSQQLNKRGTMLLKYTYNKKDLQWKPPGFQTFPVRSP</sequence>
<dbReference type="InterPro" id="IPR001796">
    <property type="entry name" value="DHFR_dom"/>
</dbReference>
<accession>A0A1F6MBG8</accession>
<dbReference type="Proteomes" id="UP000176413">
    <property type="component" value="Unassembled WGS sequence"/>
</dbReference>
<feature type="domain" description="DHFR" evidence="1">
    <location>
        <begin position="32"/>
        <end position="175"/>
    </location>
</feature>
<dbReference type="GO" id="GO:0046654">
    <property type="term" value="P:tetrahydrofolate biosynthetic process"/>
    <property type="evidence" value="ECO:0007669"/>
    <property type="project" value="InterPro"/>
</dbReference>
<dbReference type="EMBL" id="MFQA01000022">
    <property type="protein sequence ID" value="OGH68976.1"/>
    <property type="molecule type" value="Genomic_DNA"/>
</dbReference>